<name>A0A1R3I973_9ROSI</name>
<sequence>MARLPLRSRRSAQPSQTAGRRGFPKTTGEYERPPEILPQS</sequence>
<proteinExistence type="predicted"/>
<organism evidence="2 3">
    <name type="scientific">Corchorus olitorius</name>
    <dbReference type="NCBI Taxonomy" id="93759"/>
    <lineage>
        <taxon>Eukaryota</taxon>
        <taxon>Viridiplantae</taxon>
        <taxon>Streptophyta</taxon>
        <taxon>Embryophyta</taxon>
        <taxon>Tracheophyta</taxon>
        <taxon>Spermatophyta</taxon>
        <taxon>Magnoliopsida</taxon>
        <taxon>eudicotyledons</taxon>
        <taxon>Gunneridae</taxon>
        <taxon>Pentapetalae</taxon>
        <taxon>rosids</taxon>
        <taxon>malvids</taxon>
        <taxon>Malvales</taxon>
        <taxon>Malvaceae</taxon>
        <taxon>Grewioideae</taxon>
        <taxon>Apeibeae</taxon>
        <taxon>Corchorus</taxon>
    </lineage>
</organism>
<dbReference type="EMBL" id="AWUE01018638">
    <property type="protein sequence ID" value="OMO79132.1"/>
    <property type="molecule type" value="Genomic_DNA"/>
</dbReference>
<keyword evidence="3" id="KW-1185">Reference proteome</keyword>
<feature type="region of interest" description="Disordered" evidence="1">
    <location>
        <begin position="1"/>
        <end position="40"/>
    </location>
</feature>
<evidence type="ECO:0000256" key="1">
    <source>
        <dbReference type="SAM" id="MobiDB-lite"/>
    </source>
</evidence>
<protein>
    <submittedName>
        <fullName evidence="2">Uncharacterized protein</fullName>
    </submittedName>
</protein>
<evidence type="ECO:0000313" key="3">
    <source>
        <dbReference type="Proteomes" id="UP000187203"/>
    </source>
</evidence>
<gene>
    <name evidence="2" type="ORF">COLO4_24541</name>
</gene>
<dbReference type="Proteomes" id="UP000187203">
    <property type="component" value="Unassembled WGS sequence"/>
</dbReference>
<evidence type="ECO:0000313" key="2">
    <source>
        <dbReference type="EMBL" id="OMO79132.1"/>
    </source>
</evidence>
<comment type="caution">
    <text evidence="2">The sequence shown here is derived from an EMBL/GenBank/DDBJ whole genome shotgun (WGS) entry which is preliminary data.</text>
</comment>
<accession>A0A1R3I973</accession>
<dbReference type="AlphaFoldDB" id="A0A1R3I973"/>
<reference evidence="3" key="1">
    <citation type="submission" date="2013-09" db="EMBL/GenBank/DDBJ databases">
        <title>Corchorus olitorius genome sequencing.</title>
        <authorList>
            <person name="Alam M."/>
            <person name="Haque M.S."/>
            <person name="Islam M.S."/>
            <person name="Emdad E.M."/>
            <person name="Islam M.M."/>
            <person name="Ahmed B."/>
            <person name="Halim A."/>
            <person name="Hossen Q.M.M."/>
            <person name="Hossain M.Z."/>
            <person name="Ahmed R."/>
            <person name="Khan M.M."/>
            <person name="Islam R."/>
            <person name="Rashid M.M."/>
            <person name="Khan S.A."/>
            <person name="Rahman M.S."/>
            <person name="Alam M."/>
            <person name="Yahiya A.S."/>
            <person name="Khan M.S."/>
            <person name="Azam M.S."/>
            <person name="Haque T."/>
            <person name="Lashkar M.Z.H."/>
            <person name="Akhand A.I."/>
            <person name="Morshed G."/>
            <person name="Roy S."/>
            <person name="Uddin K.S."/>
            <person name="Rabeya T."/>
            <person name="Hossain A.S."/>
            <person name="Chowdhury A."/>
            <person name="Snigdha A.R."/>
            <person name="Mortoza M.S."/>
            <person name="Matin S.A."/>
            <person name="Hoque S.M.E."/>
            <person name="Islam M.K."/>
            <person name="Roy D.K."/>
            <person name="Haider R."/>
            <person name="Moosa M.M."/>
            <person name="Elias S.M."/>
            <person name="Hasan A.M."/>
            <person name="Jahan S."/>
            <person name="Shafiuddin M."/>
            <person name="Mahmood N."/>
            <person name="Shommy N.S."/>
        </authorList>
    </citation>
    <scope>NUCLEOTIDE SEQUENCE [LARGE SCALE GENOMIC DNA]</scope>
    <source>
        <strain evidence="3">cv. O-4</strain>
    </source>
</reference>
<feature type="compositionally biased region" description="Basic residues" evidence="1">
    <location>
        <begin position="1"/>
        <end position="10"/>
    </location>
</feature>